<evidence type="ECO:0000256" key="1">
    <source>
        <dbReference type="ARBA" id="ARBA00012770"/>
    </source>
</evidence>
<feature type="binding site" evidence="7">
    <location>
        <position position="182"/>
    </location>
    <ligand>
        <name>S-adenosyl-L-methionine</name>
        <dbReference type="ChEBI" id="CHEBI:59789"/>
    </ligand>
</feature>
<keyword evidence="4 7" id="KW-0808">Transferase</keyword>
<dbReference type="GO" id="GO:0006370">
    <property type="term" value="P:7-methylguanosine mRNA capping"/>
    <property type="evidence" value="ECO:0007669"/>
    <property type="project" value="UniProtKB-UniRule"/>
</dbReference>
<accession>A0AAV7K2P6</accession>
<name>A0AAV7K2P6_9METZ</name>
<dbReference type="PROSITE" id="PS50174">
    <property type="entry name" value="G_PATCH"/>
    <property type="match status" value="1"/>
</dbReference>
<sequence length="964" mass="110638">MYLMSHRGRGDSPYQRGRGRYPRRPGIGAGYRGHGPPRNPKREREFEKRVFSEEVQQEVDNLFNKKFSFDPNPKDNPRYLLPSADLLFSGEHFTLEKLASLKLELNIVKDKLNDKDPELWHDHTRRTNKAGLIVKNIRRQYHVEMCTQAWAKFHEILCMFPSICNTNTDDAFYSVHLCEAPGGFIGSLNHYIRARTSTKPWKWRGLTLNPYNESNDLGEMVDDDRFILETIEKWSFGLDNTGNVMRWKNILSLERQVKEETTRVDLVSADGSRDCQDNPNQQELRVSQLHYCESMAAMRLLSPGGSFILKLFTLFESQTLCLLYLLACSFGQLHLFKPSTSKAGNSEVYLVCLKFHGIDTFSEWHLQKLESAYTLQDHDKSIFPLSSLSSDFITSAKQAAEIFSGYQRDQIESNLRLFTVFTKPQQQFLSDVQLFAVESYDKRCSMKYIQDSLRILPDLFLDGIKLSVMALLRPDSKCSRQKNQDSLNDRRKQKLMSWHELHEIPTTSDESISNTIKRPRLEESGDYSEVSKSLLRSMGHQEGEGLGPSGEGRSEPVIPQTQQWGMGLGYEQGTISSEDTEEDIRWLKMGDSKSEMRSLFGDALHSVLNSRFCYCDTLQEMTEARSSAKVLLFTNREPMIHRCARDYPFYAFHLLSPPHSIPVEGLALGEIDTLLNFSSKISQSVIESKEVVHFLDLSHDPSGFSDYLCWKLPSAQGYGIRRTEMSGAVSSGRDTTRTVSLLLEQPVDLLLDEDLEQIYKECLSHSQVDLVIGDCACEPGSLMVYLRGHEEKRARQYFLVQIIIALHCLKKGGVFICRIYDIMTRATAGLIYFLHTVFSDICIVKPALSEPLSSERYLFCKGLQDVNRCKLFLLQELNKDINKTKESDPSKDILEIYPVHRLFQKEFFQFITLSNERLSKNRLEAIKQIERLFYLEGGRETFRPSDLTAVCKIALERAQIPLIL</sequence>
<keyword evidence="3 7" id="KW-0489">Methyltransferase</keyword>
<dbReference type="InterPro" id="IPR002877">
    <property type="entry name" value="RNA_MeTrfase_FtsJ_dom"/>
</dbReference>
<keyword evidence="5 7" id="KW-0949">S-adenosyl-L-methionine</keyword>
<dbReference type="PANTHER" id="PTHR16121">
    <property type="entry name" value="CAP-SPECIFIC MRNA (NUCLEOSIDE-2'-O-)-METHYLTRANSFERASE 1-RELATED"/>
    <property type="match status" value="1"/>
</dbReference>
<feature type="binding site" evidence="7">
    <location>
        <position position="270"/>
    </location>
    <ligand>
        <name>S-adenosyl-L-methionine</name>
        <dbReference type="ChEBI" id="CHEBI:59789"/>
    </ligand>
</feature>
<protein>
    <recommendedName>
        <fullName evidence="2">Cap-specific mRNA (nucleoside-2'-O-)-methyltransferase 2</fullName>
        <ecNumber evidence="1">2.1.1.296</ecNumber>
    </recommendedName>
</protein>
<organism evidence="11 12">
    <name type="scientific">Oopsacas minuta</name>
    <dbReference type="NCBI Taxonomy" id="111878"/>
    <lineage>
        <taxon>Eukaryota</taxon>
        <taxon>Metazoa</taxon>
        <taxon>Porifera</taxon>
        <taxon>Hexactinellida</taxon>
        <taxon>Hexasterophora</taxon>
        <taxon>Lyssacinosida</taxon>
        <taxon>Leucopsacidae</taxon>
        <taxon>Oopsacas</taxon>
    </lineage>
</organism>
<evidence type="ECO:0000256" key="8">
    <source>
        <dbReference type="SAM" id="MobiDB-lite"/>
    </source>
</evidence>
<dbReference type="GO" id="GO:0004483">
    <property type="term" value="F:methyltransferase cap1 activity"/>
    <property type="evidence" value="ECO:0007669"/>
    <property type="project" value="UniProtKB-UniRule"/>
</dbReference>
<keyword evidence="12" id="KW-1185">Reference proteome</keyword>
<evidence type="ECO:0000256" key="5">
    <source>
        <dbReference type="ARBA" id="ARBA00022691"/>
    </source>
</evidence>
<dbReference type="InterPro" id="IPR025807">
    <property type="entry name" value="Adrift-typ_MeTrfase"/>
</dbReference>
<dbReference type="SUPFAM" id="SSF53335">
    <property type="entry name" value="S-adenosyl-L-methionine-dependent methyltransferases"/>
    <property type="match status" value="2"/>
</dbReference>
<dbReference type="GO" id="GO:0005634">
    <property type="term" value="C:nucleus"/>
    <property type="evidence" value="ECO:0007669"/>
    <property type="project" value="UniProtKB-SubCell"/>
</dbReference>
<feature type="binding site" evidence="7">
    <location>
        <position position="201"/>
    </location>
    <ligand>
        <name>S-adenosyl-L-methionine</name>
        <dbReference type="ChEBI" id="CHEBI:59789"/>
    </ligand>
</feature>
<evidence type="ECO:0000256" key="7">
    <source>
        <dbReference type="PROSITE-ProRule" id="PRU00946"/>
    </source>
</evidence>
<dbReference type="InterPro" id="IPR050851">
    <property type="entry name" value="mRNA_Cap_2O-Ribose_MeTrfase"/>
</dbReference>
<feature type="active site" description="Proton acceptor" evidence="7">
    <location>
        <position position="310"/>
    </location>
</feature>
<dbReference type="Gene3D" id="3.40.50.12760">
    <property type="match status" value="2"/>
</dbReference>
<dbReference type="GO" id="GO:0120550">
    <property type="term" value="F:methyltransferase cap2 activity"/>
    <property type="evidence" value="ECO:0007669"/>
    <property type="project" value="UniProtKB-EC"/>
</dbReference>
<dbReference type="GO" id="GO:0003676">
    <property type="term" value="F:nucleic acid binding"/>
    <property type="evidence" value="ECO:0007669"/>
    <property type="project" value="UniProtKB-UniRule"/>
</dbReference>
<dbReference type="GO" id="GO:0005737">
    <property type="term" value="C:cytoplasm"/>
    <property type="evidence" value="ECO:0007669"/>
    <property type="project" value="TreeGrafter"/>
</dbReference>
<reference evidence="11 12" key="1">
    <citation type="journal article" date="2023" name="BMC Biol.">
        <title>The compact genome of the sponge Oopsacas minuta (Hexactinellida) is lacking key metazoan core genes.</title>
        <authorList>
            <person name="Santini S."/>
            <person name="Schenkelaars Q."/>
            <person name="Jourda C."/>
            <person name="Duchesne M."/>
            <person name="Belahbib H."/>
            <person name="Rocher C."/>
            <person name="Selva M."/>
            <person name="Riesgo A."/>
            <person name="Vervoort M."/>
            <person name="Leys S.P."/>
            <person name="Kodjabachian L."/>
            <person name="Le Bivic A."/>
            <person name="Borchiellini C."/>
            <person name="Claverie J.M."/>
            <person name="Renard E."/>
        </authorList>
    </citation>
    <scope>NUCLEOTIDE SEQUENCE [LARGE SCALE GENOMIC DNA]</scope>
    <source>
        <strain evidence="11">SPO-2</strain>
    </source>
</reference>
<evidence type="ECO:0000313" key="12">
    <source>
        <dbReference type="Proteomes" id="UP001165289"/>
    </source>
</evidence>
<dbReference type="InterPro" id="IPR029063">
    <property type="entry name" value="SAM-dependent_MTases_sf"/>
</dbReference>
<dbReference type="AlphaFoldDB" id="A0AAV7K2P6"/>
<feature type="domain" description="G-patch" evidence="9">
    <location>
        <begin position="527"/>
        <end position="573"/>
    </location>
</feature>
<dbReference type="PANTHER" id="PTHR16121:SF2">
    <property type="entry name" value="CAP-SPECIFIC MRNA (NUCLEOSIDE-2'-O-)-METHYLTRANSFERASE 2"/>
    <property type="match status" value="1"/>
</dbReference>
<dbReference type="EC" id="2.1.1.296" evidence="1"/>
<comment type="caution">
    <text evidence="11">The sequence shown here is derived from an EMBL/GenBank/DDBJ whole genome shotgun (WGS) entry which is preliminary data.</text>
</comment>
<evidence type="ECO:0000259" key="9">
    <source>
        <dbReference type="PROSITE" id="PS50174"/>
    </source>
</evidence>
<comment type="catalytic activity">
    <reaction evidence="6">
        <text>a 5'-end (N(7)-methyl 5'-triphosphoguanosine)-(2'-O-methyl-ribonucleoside)-(ribonucleotide) in mRNA + S-adenosyl-L-methionine = a 5'-end (N(7)-methyl 5'-triphosphoguanosine)-(2'-O-methyl-ribonucleoside)-(2'-O-methyl-ribonucleotide) in mRNA + S-adenosyl-L-homocysteine + H(+)</text>
        <dbReference type="Rhea" id="RHEA:67024"/>
        <dbReference type="Rhea" id="RHEA-COMP:17169"/>
        <dbReference type="Rhea" id="RHEA-COMP:17170"/>
        <dbReference type="ChEBI" id="CHEBI:15378"/>
        <dbReference type="ChEBI" id="CHEBI:57856"/>
        <dbReference type="ChEBI" id="CHEBI:59789"/>
        <dbReference type="ChEBI" id="CHEBI:167612"/>
        <dbReference type="ChEBI" id="CHEBI:167614"/>
        <dbReference type="EC" id="2.1.1.296"/>
    </reaction>
</comment>
<feature type="region of interest" description="Disordered" evidence="8">
    <location>
        <begin position="1"/>
        <end position="44"/>
    </location>
</feature>
<dbReference type="EMBL" id="JAKMXF010000188">
    <property type="protein sequence ID" value="KAI6655513.1"/>
    <property type="molecule type" value="Genomic_DNA"/>
</dbReference>
<feature type="compositionally biased region" description="Polar residues" evidence="8">
    <location>
        <begin position="506"/>
        <end position="516"/>
    </location>
</feature>
<dbReference type="Proteomes" id="UP001165289">
    <property type="component" value="Unassembled WGS sequence"/>
</dbReference>
<dbReference type="Pfam" id="PF01585">
    <property type="entry name" value="G-patch"/>
    <property type="match status" value="1"/>
</dbReference>
<evidence type="ECO:0000256" key="2">
    <source>
        <dbReference type="ARBA" id="ARBA00021134"/>
    </source>
</evidence>
<dbReference type="InterPro" id="IPR000467">
    <property type="entry name" value="G_patch_dom"/>
</dbReference>
<evidence type="ECO:0000313" key="11">
    <source>
        <dbReference type="EMBL" id="KAI6655513.1"/>
    </source>
</evidence>
<proteinExistence type="predicted"/>
<evidence type="ECO:0000256" key="6">
    <source>
        <dbReference type="ARBA" id="ARBA00049477"/>
    </source>
</evidence>
<gene>
    <name evidence="11" type="ORF">LOD99_2012</name>
</gene>
<dbReference type="GO" id="GO:0016556">
    <property type="term" value="P:mRNA modification"/>
    <property type="evidence" value="ECO:0007669"/>
    <property type="project" value="UniProtKB-UniRule"/>
</dbReference>
<dbReference type="GO" id="GO:0032259">
    <property type="term" value="P:methylation"/>
    <property type="evidence" value="ECO:0007669"/>
    <property type="project" value="UniProtKB-KW"/>
</dbReference>
<evidence type="ECO:0000256" key="3">
    <source>
        <dbReference type="ARBA" id="ARBA00022603"/>
    </source>
</evidence>
<evidence type="ECO:0000259" key="10">
    <source>
        <dbReference type="PROSITE" id="PS51614"/>
    </source>
</evidence>
<evidence type="ECO:0000256" key="4">
    <source>
        <dbReference type="ARBA" id="ARBA00022679"/>
    </source>
</evidence>
<dbReference type="PROSITE" id="PS51614">
    <property type="entry name" value="SAM_MT_ADRIFT"/>
    <property type="match status" value="1"/>
</dbReference>
<dbReference type="SMART" id="SM00443">
    <property type="entry name" value="G_patch"/>
    <property type="match status" value="1"/>
</dbReference>
<feature type="region of interest" description="Disordered" evidence="8">
    <location>
        <begin position="506"/>
        <end position="532"/>
    </location>
</feature>
<dbReference type="Pfam" id="PF01728">
    <property type="entry name" value="FtsJ"/>
    <property type="match status" value="2"/>
</dbReference>
<feature type="domain" description="Adrift-type SAM-dependent 2'-O-MTase" evidence="10">
    <location>
        <begin position="144"/>
        <end position="357"/>
    </location>
</feature>